<dbReference type="InterPro" id="IPR010897">
    <property type="entry name" value="Spore_II_P"/>
</dbReference>
<keyword evidence="2" id="KW-1133">Transmembrane helix</keyword>
<name>A0A9D1HI90_9FIRM</name>
<keyword evidence="2" id="KW-0472">Membrane</keyword>
<reference evidence="3" key="1">
    <citation type="submission" date="2020-10" db="EMBL/GenBank/DDBJ databases">
        <authorList>
            <person name="Gilroy R."/>
        </authorList>
    </citation>
    <scope>NUCLEOTIDE SEQUENCE</scope>
    <source>
        <strain evidence="3">CHK187-14744</strain>
    </source>
</reference>
<dbReference type="Pfam" id="PF07454">
    <property type="entry name" value="SpoIIP"/>
    <property type="match status" value="1"/>
</dbReference>
<feature type="transmembrane region" description="Helical" evidence="2">
    <location>
        <begin position="26"/>
        <end position="46"/>
    </location>
</feature>
<evidence type="ECO:0000256" key="2">
    <source>
        <dbReference type="SAM" id="Phobius"/>
    </source>
</evidence>
<gene>
    <name evidence="3" type="ORF">IAB63_05465</name>
</gene>
<keyword evidence="2" id="KW-0812">Transmembrane</keyword>
<sequence>MNIIVKVGGVGTSVGKILGIYMNRRLLYLLEAVAGMSFLVLSGIFFQGNFFLKMIQPGLYMESADFSVKGVWNRITDGLSAGMFPVWKYVQNIYPDKGTSVTELYPSDNILAQMTAENEQAKSQTETEADSGADTKDEGEDTEVAANAPVADSAGVRYTADMLQDYSFFVNQFFAIDSSTVAPDGLLNAEQFMNMDLSIDIAGEEPKVLIYHTHSQETFADSRPGYWQDSVVGLGDTLKNELESRYGIAVYHLTDTFDVIDGVTDRSAAYTYAEERVREVLAQYPSIKVVIDLHRDGVAEGTRLVTEVNGKPTAQIMFLDGLCRTTSGPIDYLQNPYLAENLAFSFQLQLKAEEYYPDFARRIYLRAYQYNLHILPRALLVECGAQTNTVEEVQNAMPLLADLLYLVLSGR</sequence>
<feature type="region of interest" description="Disordered" evidence="1">
    <location>
        <begin position="117"/>
        <end position="143"/>
    </location>
</feature>
<dbReference type="AlphaFoldDB" id="A0A9D1HI90"/>
<proteinExistence type="predicted"/>
<feature type="compositionally biased region" description="Polar residues" evidence="1">
    <location>
        <begin position="117"/>
        <end position="126"/>
    </location>
</feature>
<reference evidence="3" key="2">
    <citation type="journal article" date="2021" name="PeerJ">
        <title>Extensive microbial diversity within the chicken gut microbiome revealed by metagenomics and culture.</title>
        <authorList>
            <person name="Gilroy R."/>
            <person name="Ravi A."/>
            <person name="Getino M."/>
            <person name="Pursley I."/>
            <person name="Horton D.L."/>
            <person name="Alikhan N.F."/>
            <person name="Baker D."/>
            <person name="Gharbi K."/>
            <person name="Hall N."/>
            <person name="Watson M."/>
            <person name="Adriaenssens E.M."/>
            <person name="Foster-Nyarko E."/>
            <person name="Jarju S."/>
            <person name="Secka A."/>
            <person name="Antonio M."/>
            <person name="Oren A."/>
            <person name="Chaudhuri R.R."/>
            <person name="La Ragione R."/>
            <person name="Hildebrand F."/>
            <person name="Pallen M.J."/>
        </authorList>
    </citation>
    <scope>NUCLEOTIDE SEQUENCE</scope>
    <source>
        <strain evidence="3">CHK187-14744</strain>
    </source>
</reference>
<comment type="caution">
    <text evidence="3">The sequence shown here is derived from an EMBL/GenBank/DDBJ whole genome shotgun (WGS) entry which is preliminary data.</text>
</comment>
<evidence type="ECO:0000256" key="1">
    <source>
        <dbReference type="SAM" id="MobiDB-lite"/>
    </source>
</evidence>
<evidence type="ECO:0000313" key="3">
    <source>
        <dbReference type="EMBL" id="HIU02682.1"/>
    </source>
</evidence>
<protein>
    <submittedName>
        <fullName evidence="3">Stage II sporulation protein P</fullName>
    </submittedName>
</protein>
<organism evidence="3 4">
    <name type="scientific">Candidatus Onthocola gallistercoris</name>
    <dbReference type="NCBI Taxonomy" id="2840876"/>
    <lineage>
        <taxon>Bacteria</taxon>
        <taxon>Bacillati</taxon>
        <taxon>Bacillota</taxon>
        <taxon>Bacilli</taxon>
        <taxon>Candidatus Onthocola</taxon>
    </lineage>
</organism>
<evidence type="ECO:0000313" key="4">
    <source>
        <dbReference type="Proteomes" id="UP000824164"/>
    </source>
</evidence>
<accession>A0A9D1HI90</accession>
<dbReference type="EMBL" id="DVLT01000037">
    <property type="protein sequence ID" value="HIU02682.1"/>
    <property type="molecule type" value="Genomic_DNA"/>
</dbReference>
<feature type="compositionally biased region" description="Acidic residues" evidence="1">
    <location>
        <begin position="127"/>
        <end position="143"/>
    </location>
</feature>
<dbReference type="Proteomes" id="UP000824164">
    <property type="component" value="Unassembled WGS sequence"/>
</dbReference>